<organism evidence="2 3">
    <name type="scientific">Phormidesmis priestleyi Ana</name>
    <dbReference type="NCBI Taxonomy" id="1666911"/>
    <lineage>
        <taxon>Bacteria</taxon>
        <taxon>Bacillati</taxon>
        <taxon>Cyanobacteriota</taxon>
        <taxon>Cyanophyceae</taxon>
        <taxon>Leptolyngbyales</taxon>
        <taxon>Leptolyngbyaceae</taxon>
        <taxon>Phormidesmis</taxon>
    </lineage>
</organism>
<accession>A0A0P7YSZ0</accession>
<name>A0A0P7YSZ0_9CYAN</name>
<sequence length="68" mass="7030">MFSSRCETRLVPGMGSMLGLRLSIQASATWAAVALWALATLSTGPPGLAKSPEASGNQGIKPMPSRSQ</sequence>
<protein>
    <submittedName>
        <fullName evidence="2">Uncharacterized protein</fullName>
    </submittedName>
</protein>
<evidence type="ECO:0000256" key="1">
    <source>
        <dbReference type="SAM" id="MobiDB-lite"/>
    </source>
</evidence>
<gene>
    <name evidence="2" type="ORF">HLUCCA11_17695</name>
</gene>
<dbReference type="AlphaFoldDB" id="A0A0P7YSZ0"/>
<dbReference type="Proteomes" id="UP000050465">
    <property type="component" value="Unassembled WGS sequence"/>
</dbReference>
<evidence type="ECO:0000313" key="2">
    <source>
        <dbReference type="EMBL" id="KPQ33707.1"/>
    </source>
</evidence>
<comment type="caution">
    <text evidence="2">The sequence shown here is derived from an EMBL/GenBank/DDBJ whole genome shotgun (WGS) entry which is preliminary data.</text>
</comment>
<proteinExistence type="predicted"/>
<dbReference type="EMBL" id="LJZR01000028">
    <property type="protein sequence ID" value="KPQ33707.1"/>
    <property type="molecule type" value="Genomic_DNA"/>
</dbReference>
<feature type="region of interest" description="Disordered" evidence="1">
    <location>
        <begin position="46"/>
        <end position="68"/>
    </location>
</feature>
<evidence type="ECO:0000313" key="3">
    <source>
        <dbReference type="Proteomes" id="UP000050465"/>
    </source>
</evidence>
<reference evidence="2 3" key="1">
    <citation type="submission" date="2015-09" db="EMBL/GenBank/DDBJ databases">
        <title>Identification and resolution of microdiversity through metagenomic sequencing of parallel consortia.</title>
        <authorList>
            <person name="Nelson W.C."/>
            <person name="Romine M.F."/>
            <person name="Lindemann S.R."/>
        </authorList>
    </citation>
    <scope>NUCLEOTIDE SEQUENCE [LARGE SCALE GENOMIC DNA]</scope>
    <source>
        <strain evidence="2">Ana</strain>
    </source>
</reference>